<dbReference type="GO" id="GO:0003824">
    <property type="term" value="F:catalytic activity"/>
    <property type="evidence" value="ECO:0007669"/>
    <property type="project" value="InterPro"/>
</dbReference>
<evidence type="ECO:0000256" key="1">
    <source>
        <dbReference type="SAM" id="SignalP"/>
    </source>
</evidence>
<dbReference type="GO" id="GO:0061343">
    <property type="term" value="P:cell adhesion involved in heart morphogenesis"/>
    <property type="evidence" value="ECO:0007669"/>
    <property type="project" value="TreeGrafter"/>
</dbReference>
<protein>
    <recommendedName>
        <fullName evidence="2">Endonuclease/exonuclease/phosphatase domain-containing protein</fullName>
    </recommendedName>
</protein>
<feature type="chain" id="PRO_5040470776" description="Endonuclease/exonuclease/phosphatase domain-containing protein" evidence="1">
    <location>
        <begin position="18"/>
        <end position="197"/>
    </location>
</feature>
<gene>
    <name evidence="3" type="ORF">HOLleu_44669</name>
</gene>
<proteinExistence type="predicted"/>
<dbReference type="GO" id="GO:0007508">
    <property type="term" value="P:larval heart development"/>
    <property type="evidence" value="ECO:0007669"/>
    <property type="project" value="TreeGrafter"/>
</dbReference>
<accession>A0A9Q1B8L0</accession>
<comment type="caution">
    <text evidence="3">The sequence shown here is derived from an EMBL/GenBank/DDBJ whole genome shotgun (WGS) entry which is preliminary data.</text>
</comment>
<evidence type="ECO:0000313" key="3">
    <source>
        <dbReference type="EMBL" id="KAJ8017721.1"/>
    </source>
</evidence>
<dbReference type="PANTHER" id="PTHR33395">
    <property type="entry name" value="TRANSCRIPTASE, PUTATIVE-RELATED-RELATED"/>
    <property type="match status" value="1"/>
</dbReference>
<evidence type="ECO:0000313" key="4">
    <source>
        <dbReference type="Proteomes" id="UP001152320"/>
    </source>
</evidence>
<feature type="signal peptide" evidence="1">
    <location>
        <begin position="1"/>
        <end position="17"/>
    </location>
</feature>
<name>A0A9Q1B8L0_HOLLE</name>
<evidence type="ECO:0000259" key="2">
    <source>
        <dbReference type="Pfam" id="PF14529"/>
    </source>
</evidence>
<dbReference type="EMBL" id="JAIZAY010001099">
    <property type="protein sequence ID" value="KAJ8017721.1"/>
    <property type="molecule type" value="Genomic_DNA"/>
</dbReference>
<reference evidence="3" key="1">
    <citation type="submission" date="2021-10" db="EMBL/GenBank/DDBJ databases">
        <title>Tropical sea cucumber genome reveals ecological adaptation and Cuvierian tubules defense mechanism.</title>
        <authorList>
            <person name="Chen T."/>
        </authorList>
    </citation>
    <scope>NUCLEOTIDE SEQUENCE</scope>
    <source>
        <strain evidence="3">Nanhai2018</strain>
        <tissue evidence="3">Muscle</tissue>
    </source>
</reference>
<dbReference type="OrthoDB" id="6143588at2759"/>
<dbReference type="Proteomes" id="UP001152320">
    <property type="component" value="Unassembled WGS sequence"/>
</dbReference>
<dbReference type="Gene3D" id="3.60.10.10">
    <property type="entry name" value="Endonuclease/exonuclease/phosphatase"/>
    <property type="match status" value="1"/>
</dbReference>
<dbReference type="Pfam" id="PF14529">
    <property type="entry name" value="Exo_endo_phos_2"/>
    <property type="match status" value="1"/>
</dbReference>
<dbReference type="InterPro" id="IPR036691">
    <property type="entry name" value="Endo/exonu/phosph_ase_sf"/>
</dbReference>
<feature type="domain" description="Endonuclease/exonuclease/phosphatase" evidence="2">
    <location>
        <begin position="94"/>
        <end position="153"/>
    </location>
</feature>
<dbReference type="GO" id="GO:0031012">
    <property type="term" value="C:extracellular matrix"/>
    <property type="evidence" value="ECO:0007669"/>
    <property type="project" value="TreeGrafter"/>
</dbReference>
<organism evidence="3 4">
    <name type="scientific">Holothuria leucospilota</name>
    <name type="common">Black long sea cucumber</name>
    <name type="synonym">Mertensiothuria leucospilota</name>
    <dbReference type="NCBI Taxonomy" id="206669"/>
    <lineage>
        <taxon>Eukaryota</taxon>
        <taxon>Metazoa</taxon>
        <taxon>Echinodermata</taxon>
        <taxon>Eleutherozoa</taxon>
        <taxon>Echinozoa</taxon>
        <taxon>Holothuroidea</taxon>
        <taxon>Aspidochirotacea</taxon>
        <taxon>Aspidochirotida</taxon>
        <taxon>Holothuriidae</taxon>
        <taxon>Holothuria</taxon>
    </lineage>
</organism>
<dbReference type="PANTHER" id="PTHR33395:SF22">
    <property type="entry name" value="REVERSE TRANSCRIPTASE DOMAIN-CONTAINING PROTEIN"/>
    <property type="match status" value="1"/>
</dbReference>
<dbReference type="InterPro" id="IPR005135">
    <property type="entry name" value="Endo/exonuclease/phosphatase"/>
</dbReference>
<dbReference type="AlphaFoldDB" id="A0A9Q1B8L0"/>
<keyword evidence="4" id="KW-1185">Reference proteome</keyword>
<keyword evidence="1" id="KW-0732">Signal</keyword>
<dbReference type="SUPFAM" id="SSF56219">
    <property type="entry name" value="DNase I-like"/>
    <property type="match status" value="1"/>
</dbReference>
<sequence>MSCLSMFAAFSISSVSSLLHISIDNPDIVGVTETWLHSDISNSSEIQIPGYKIFRQDRADTVCGRGGGVFLYVKDSINCVSFGNESCTPLVVGIIYRSPNSCADNNQSLLESFRIVSSKRAVVFGDFNFPDIDWHSCTSGSHGRDFLEAVSDGFFTQHVLFPTREDNCLDFPDSHAHAEHIWPRHGNTWQHLGQLEP</sequence>